<organism evidence="1 2">
    <name type="scientific">Toxocara canis</name>
    <name type="common">Canine roundworm</name>
    <dbReference type="NCBI Taxonomy" id="6265"/>
    <lineage>
        <taxon>Eukaryota</taxon>
        <taxon>Metazoa</taxon>
        <taxon>Ecdysozoa</taxon>
        <taxon>Nematoda</taxon>
        <taxon>Chromadorea</taxon>
        <taxon>Rhabditida</taxon>
        <taxon>Spirurina</taxon>
        <taxon>Ascaridomorpha</taxon>
        <taxon>Ascaridoidea</taxon>
        <taxon>Toxocaridae</taxon>
        <taxon>Toxocara</taxon>
    </lineage>
</organism>
<dbReference type="AlphaFoldDB" id="A0A0B2W0G5"/>
<accession>A0A0B2W0G5</accession>
<dbReference type="EMBL" id="JPKZ01000429">
    <property type="protein sequence ID" value="KHN87438.1"/>
    <property type="molecule type" value="Genomic_DNA"/>
</dbReference>
<dbReference type="OrthoDB" id="5857654at2759"/>
<reference evidence="1 2" key="1">
    <citation type="submission" date="2014-11" db="EMBL/GenBank/DDBJ databases">
        <title>Genetic blueprint of the zoonotic pathogen Toxocara canis.</title>
        <authorList>
            <person name="Zhu X.-Q."/>
            <person name="Korhonen P.K."/>
            <person name="Cai H."/>
            <person name="Young N.D."/>
            <person name="Nejsum P."/>
            <person name="von Samson-Himmelstjerna G."/>
            <person name="Boag P.R."/>
            <person name="Tan P."/>
            <person name="Li Q."/>
            <person name="Min J."/>
            <person name="Yang Y."/>
            <person name="Wang X."/>
            <person name="Fang X."/>
            <person name="Hall R.S."/>
            <person name="Hofmann A."/>
            <person name="Sternberg P.W."/>
            <person name="Jex A.R."/>
            <person name="Gasser R.B."/>
        </authorList>
    </citation>
    <scope>NUCLEOTIDE SEQUENCE [LARGE SCALE GENOMIC DNA]</scope>
    <source>
        <strain evidence="1">PN_DK_2014</strain>
    </source>
</reference>
<protein>
    <submittedName>
        <fullName evidence="1">Uncharacterized protein</fullName>
    </submittedName>
</protein>
<name>A0A0B2W0G5_TOXCA</name>
<comment type="caution">
    <text evidence="1">The sequence shown here is derived from an EMBL/GenBank/DDBJ whole genome shotgun (WGS) entry which is preliminary data.</text>
</comment>
<dbReference type="OMA" id="MYKVGHS"/>
<keyword evidence="2" id="KW-1185">Reference proteome</keyword>
<evidence type="ECO:0000313" key="1">
    <source>
        <dbReference type="EMBL" id="KHN87438.1"/>
    </source>
</evidence>
<gene>
    <name evidence="1" type="ORF">Tcan_15521</name>
</gene>
<evidence type="ECO:0000313" key="2">
    <source>
        <dbReference type="Proteomes" id="UP000031036"/>
    </source>
</evidence>
<proteinExistence type="predicted"/>
<dbReference type="Proteomes" id="UP000031036">
    <property type="component" value="Unassembled WGS sequence"/>
</dbReference>
<sequence>MYKVNHASMPRTTALVYNGHRCVSSRCDFYEKRAFNHYLIEDVPCKNQMQLPLPIFSRRIQRLTIPEVKRKVDEAAVSCLHNSWHNFSFTSDGLPDTTIVHFRPTKETPKNFVAFDVEKYLTERLLKAIDLDPKIVNGF</sequence>